<evidence type="ECO:0000313" key="2">
    <source>
        <dbReference type="EMBL" id="OAT56106.1"/>
    </source>
</evidence>
<name>A0A1B7K7G4_9ENTR</name>
<reference evidence="2 3" key="1">
    <citation type="submission" date="2016-04" db="EMBL/GenBank/DDBJ databases">
        <title>ATOL: Assembling a taxonomically balanced genome-scale reconstruction of the evolutionary history of the Enterobacteriaceae.</title>
        <authorList>
            <person name="Plunkett G.III."/>
            <person name="Neeno-Eckwall E.C."/>
            <person name="Glasner J.D."/>
            <person name="Perna N.T."/>
        </authorList>
    </citation>
    <scope>NUCLEOTIDE SEQUENCE [LARGE SCALE GENOMIC DNA]</scope>
    <source>
        <strain evidence="2 3">ATCC 51603</strain>
    </source>
</reference>
<dbReference type="Proteomes" id="UP000078386">
    <property type="component" value="Unassembled WGS sequence"/>
</dbReference>
<comment type="caution">
    <text evidence="2">The sequence shown here is derived from an EMBL/GenBank/DDBJ whole genome shotgun (WGS) entry which is preliminary data.</text>
</comment>
<accession>A0A1B7K7G4</accession>
<dbReference type="NCBIfam" id="TIGR03369">
    <property type="entry name" value="cellulose_bcsE"/>
    <property type="match status" value="1"/>
</dbReference>
<dbReference type="AlphaFoldDB" id="A0A1B7K7G4"/>
<evidence type="ECO:0000313" key="3">
    <source>
        <dbReference type="Proteomes" id="UP000078386"/>
    </source>
</evidence>
<gene>
    <name evidence="2" type="ORF">M989_00359</name>
</gene>
<dbReference type="PATRIC" id="fig|1354264.4.peg.374"/>
<protein>
    <recommendedName>
        <fullName evidence="1">Cellulose biosynthesis protein BcsE</fullName>
    </recommendedName>
</protein>
<dbReference type="Pfam" id="PF10995">
    <property type="entry name" value="CBP_BcsE"/>
    <property type="match status" value="1"/>
</dbReference>
<keyword evidence="3" id="KW-1185">Reference proteome</keyword>
<organism evidence="2 3">
    <name type="scientific">Kluyvera georgiana ATCC 51603</name>
    <dbReference type="NCBI Taxonomy" id="1354264"/>
    <lineage>
        <taxon>Bacteria</taxon>
        <taxon>Pseudomonadati</taxon>
        <taxon>Pseudomonadota</taxon>
        <taxon>Gammaproteobacteria</taxon>
        <taxon>Enterobacterales</taxon>
        <taxon>Enterobacteriaceae</taxon>
        <taxon>Kluyvera</taxon>
    </lineage>
</organism>
<dbReference type="GO" id="GO:0035438">
    <property type="term" value="F:cyclic-di-GMP binding"/>
    <property type="evidence" value="ECO:0007669"/>
    <property type="project" value="InterPro"/>
</dbReference>
<dbReference type="RefSeq" id="WP_064541196.1">
    <property type="nucleotide sequence ID" value="NZ_LXEU01000009.1"/>
</dbReference>
<dbReference type="EMBL" id="LXEU01000009">
    <property type="protein sequence ID" value="OAT56106.1"/>
    <property type="molecule type" value="Genomic_DNA"/>
</dbReference>
<evidence type="ECO:0000256" key="1">
    <source>
        <dbReference type="NCBIfam" id="TIGR03369"/>
    </source>
</evidence>
<sequence>MNPIFSLGIQSLWDEVSHMPTGGVWWINTDRHEDAVSLLNQTLAAQPDSANVAVVSMGENPNNLIELKDNSGPKKIALFAMQNSQNGLHFMRRDLLCTLEPKDYFVILLCSHNAWENISGKKLLDWVNKSQQWAKYYHCTLLVLSPGNNADALTSLLLGEYRSLSGLASLRYQGDSQLLDISYWANEKGVSARQQLLIKQNDNGWHLAQEEVANVQPRSDEKEVLSNINILEGAPPLSEHWTLFETNDAVFNAARTAQAATVIFSLSQNSQVEQLARYIHTLRRQRGSALKIIVRETTPSLRATDERLLLSCGANLVISANAPLSRSLTLIESVQTQQFNHHVPKDLTTLLANTEPLKLKGYQKWDVFCDSVQKVMNNTLLPADSKGVMVALRPAPGLRVEQALTLCRPHRMGDIVTIADQRLVLFLPFCRVNDLDKALNHIFPLPTGDIFSNRMIWFEDKQIASELLIMRDVKPELWTKPLQMAPKPTNVINATYEGNGWRRYPEPLRLSADTEEKSS</sequence>
<proteinExistence type="predicted"/>
<dbReference type="InterPro" id="IPR017745">
    <property type="entry name" value="BcsE"/>
</dbReference>